<dbReference type="NCBIfam" id="TIGR00231">
    <property type="entry name" value="small_GTP"/>
    <property type="match status" value="1"/>
</dbReference>
<dbReference type="InterPro" id="IPR035654">
    <property type="entry name" value="LepA_IV"/>
</dbReference>
<proteinExistence type="inferred from homology"/>
<evidence type="ECO:0000256" key="1">
    <source>
        <dbReference type="ARBA" id="ARBA00005454"/>
    </source>
</evidence>
<dbReference type="SUPFAM" id="SSF54980">
    <property type="entry name" value="EF-G C-terminal domain-like"/>
    <property type="match status" value="2"/>
</dbReference>
<evidence type="ECO:0000256" key="4">
    <source>
        <dbReference type="ARBA" id="ARBA00022801"/>
    </source>
</evidence>
<keyword evidence="3 9" id="KW-0999">Mitochondrion inner membrane</keyword>
<dbReference type="InterPro" id="IPR013842">
    <property type="entry name" value="LepA_CTD"/>
</dbReference>
<sequence>MKRLFFVEKHKINKGYLYCLRFNNANTYYIFRKNIGTSYEKDKDIVKKIRNIECLNIRNWAIIAHINHGKSTLSDRLLEITGTISESGKNRQVLDKLKVERERGITVKAQVCSMLYDYKEETYLLNLIDTPGHVDFRAEVNHSLAICDGCLLLVDACQGIQSQTVANYQLALSRGLVILPVLNKIDMPNSEPEKILNQLKQTFNIVPEDVILVSAKKGTGTEKIIPYIIDKIPPPKGSLMNDLKCFLIDSWYDHFDGVIVLVKIYDGCLRKGDKIQSICTSLKYNVAEVGIMYPDRVSTELLKAGQVGYVILGMKNSEEFYIGDTFYHVGKDVNPLPKFKELKPTIFVGAFPVDANNFQKLNESIKHLLLNDRSIFVEKESSSALGQGWRIGFVGTLHLSVFKDRLKNEYNEEIIVTSPTVPFKLIYKNGKEKMISNPSLFPDIIDIKRDVLNLEEPVAEVTMVFPFEYLGHVIELCENNRGVRKEIIFPSEENCILKYDIPMVLLIDNFFEKLKSLTKGYATLDYRIIGYKISDLVKIKLLINGNPIDALSTVLHRSQVNIKGKEFVRHLKSLIKQQLFEVIIQAVVENRVIARETIRPLKKAVTAKCYGGDVTRKMKLLSKQKKGKKKLKKIGNVIVDHTVFQKFLKKYT</sequence>
<dbReference type="Gene3D" id="3.30.70.870">
    <property type="entry name" value="Elongation Factor G (Translational Gtpase), domain 3"/>
    <property type="match status" value="1"/>
</dbReference>
<feature type="binding site" evidence="9">
    <location>
        <begin position="129"/>
        <end position="133"/>
    </location>
    <ligand>
        <name>GTP</name>
        <dbReference type="ChEBI" id="CHEBI:37565"/>
    </ligand>
</feature>
<comment type="similarity">
    <text evidence="1">Belongs to the TRAFAC class translation factor GTPase superfamily. Classic translation factor GTPase family. LepA subfamily.</text>
</comment>
<dbReference type="PROSITE" id="PS00301">
    <property type="entry name" value="G_TR_1"/>
    <property type="match status" value="1"/>
</dbReference>
<evidence type="ECO:0000256" key="9">
    <source>
        <dbReference type="HAMAP-Rule" id="MF_03137"/>
    </source>
</evidence>
<dbReference type="Gene3D" id="3.40.50.300">
    <property type="entry name" value="P-loop containing nucleotide triphosphate hydrolases"/>
    <property type="match status" value="1"/>
</dbReference>
<dbReference type="InterPro" id="IPR027417">
    <property type="entry name" value="P-loop_NTPase"/>
</dbReference>
<comment type="caution">
    <text evidence="9">Lacks conserved residue(s) required for the propagation of feature annotation.</text>
</comment>
<dbReference type="PANTHER" id="PTHR43512">
    <property type="entry name" value="TRANSLATION FACTOR GUF1-RELATED"/>
    <property type="match status" value="1"/>
</dbReference>
<dbReference type="Gene3D" id="2.40.30.10">
    <property type="entry name" value="Translation factors"/>
    <property type="match status" value="1"/>
</dbReference>
<dbReference type="Pfam" id="PF06421">
    <property type="entry name" value="LepA_C"/>
    <property type="match status" value="1"/>
</dbReference>
<dbReference type="InterPro" id="IPR000640">
    <property type="entry name" value="EFG_V-like"/>
</dbReference>
<dbReference type="InterPro" id="IPR035647">
    <property type="entry name" value="EFG_III/V"/>
</dbReference>
<keyword evidence="5 9" id="KW-0648">Protein biosynthesis</keyword>
<dbReference type="CDD" id="cd03709">
    <property type="entry name" value="lepA_C"/>
    <property type="match status" value="1"/>
</dbReference>
<evidence type="ECO:0000256" key="5">
    <source>
        <dbReference type="ARBA" id="ARBA00022917"/>
    </source>
</evidence>
<dbReference type="FunFam" id="3.40.50.300:FF:000078">
    <property type="entry name" value="Elongation factor 4"/>
    <property type="match status" value="1"/>
</dbReference>
<name>M7NS20_PNEMU</name>
<dbReference type="GO" id="GO:0003924">
    <property type="term" value="F:GTPase activity"/>
    <property type="evidence" value="ECO:0007669"/>
    <property type="project" value="UniProtKB-UniRule"/>
</dbReference>
<keyword evidence="6 9" id="KW-0496">Mitochondrion</keyword>
<evidence type="ECO:0000256" key="8">
    <source>
        <dbReference type="ARBA" id="ARBA00023136"/>
    </source>
</evidence>
<dbReference type="PRINTS" id="PR00315">
    <property type="entry name" value="ELONGATNFCT"/>
</dbReference>
<comment type="catalytic activity">
    <reaction evidence="9">
        <text>GTP + H2O = GDP + phosphate + H(+)</text>
        <dbReference type="Rhea" id="RHEA:19669"/>
        <dbReference type="ChEBI" id="CHEBI:15377"/>
        <dbReference type="ChEBI" id="CHEBI:15378"/>
        <dbReference type="ChEBI" id="CHEBI:37565"/>
        <dbReference type="ChEBI" id="CHEBI:43474"/>
        <dbReference type="ChEBI" id="CHEBI:58189"/>
        <dbReference type="EC" id="3.6.5.n1"/>
    </reaction>
</comment>
<dbReference type="AlphaFoldDB" id="M7NS20"/>
<dbReference type="FunFam" id="3.30.70.2570:FF:000001">
    <property type="entry name" value="Translation factor GUF1, mitochondrial"/>
    <property type="match status" value="1"/>
</dbReference>
<dbReference type="Proteomes" id="UP000011958">
    <property type="component" value="Unassembled WGS sequence"/>
</dbReference>
<dbReference type="EMBL" id="AFWA02000008">
    <property type="protein sequence ID" value="EMR10077.1"/>
    <property type="molecule type" value="Genomic_DNA"/>
</dbReference>
<dbReference type="VEuPathDB" id="FungiDB:PNEG_01828"/>
<dbReference type="PROSITE" id="PS51722">
    <property type="entry name" value="G_TR_2"/>
    <property type="match status" value="1"/>
</dbReference>
<dbReference type="Gene3D" id="3.30.70.240">
    <property type="match status" value="1"/>
</dbReference>
<dbReference type="Pfam" id="PF00679">
    <property type="entry name" value="EFG_C"/>
    <property type="match status" value="1"/>
</dbReference>
<evidence type="ECO:0000256" key="3">
    <source>
        <dbReference type="ARBA" id="ARBA00022792"/>
    </source>
</evidence>
<dbReference type="FunFam" id="3.30.70.870:FF:000004">
    <property type="entry name" value="Translation factor GUF1, mitochondrial"/>
    <property type="match status" value="1"/>
</dbReference>
<dbReference type="eggNOG" id="KOG0462">
    <property type="taxonomic scope" value="Eukaryota"/>
</dbReference>
<dbReference type="SUPFAM" id="SSF52540">
    <property type="entry name" value="P-loop containing nucleoside triphosphate hydrolases"/>
    <property type="match status" value="1"/>
</dbReference>
<keyword evidence="12" id="KW-1185">Reference proteome</keyword>
<gene>
    <name evidence="11" type="ORF">PNEG_01828</name>
</gene>
<dbReference type="FunFam" id="3.30.70.240:FF:000007">
    <property type="entry name" value="Translation factor GUF1, mitochondrial"/>
    <property type="match status" value="1"/>
</dbReference>
<dbReference type="CDD" id="cd03699">
    <property type="entry name" value="EF4_II"/>
    <property type="match status" value="1"/>
</dbReference>
<dbReference type="HOGENOM" id="CLU_009995_3_1_1"/>
<evidence type="ECO:0000259" key="10">
    <source>
        <dbReference type="PROSITE" id="PS51722"/>
    </source>
</evidence>
<accession>M7NS20</accession>
<dbReference type="GO" id="GO:0005525">
    <property type="term" value="F:GTP binding"/>
    <property type="evidence" value="ECO:0007669"/>
    <property type="project" value="UniProtKB-UniRule"/>
</dbReference>
<dbReference type="NCBIfam" id="TIGR01393">
    <property type="entry name" value="lepA"/>
    <property type="match status" value="1"/>
</dbReference>
<feature type="domain" description="Tr-type G" evidence="10">
    <location>
        <begin position="55"/>
        <end position="236"/>
    </location>
</feature>
<comment type="subcellular location">
    <subcellularLocation>
        <location evidence="9">Mitochondrion inner membrane</location>
        <topology evidence="9">Peripheral membrane protein</topology>
        <orientation evidence="9">Matrix side</orientation>
    </subcellularLocation>
</comment>
<keyword evidence="4 9" id="KW-0378">Hydrolase</keyword>
<dbReference type="HAMAP" id="MF_00071">
    <property type="entry name" value="LepA"/>
    <property type="match status" value="1"/>
</dbReference>
<evidence type="ECO:0000256" key="6">
    <source>
        <dbReference type="ARBA" id="ARBA00023128"/>
    </source>
</evidence>
<dbReference type="InterPro" id="IPR005225">
    <property type="entry name" value="Small_GTP-bd"/>
</dbReference>
<keyword evidence="7 9" id="KW-0342">GTP-binding</keyword>
<comment type="caution">
    <text evidence="11">The sequence shown here is derived from an EMBL/GenBank/DDBJ whole genome shotgun (WGS) entry which is preliminary data.</text>
</comment>
<dbReference type="STRING" id="1069680.M7NS20"/>
<dbReference type="OrthoDB" id="1074at2759"/>
<dbReference type="GO" id="GO:0005743">
    <property type="term" value="C:mitochondrial inner membrane"/>
    <property type="evidence" value="ECO:0007669"/>
    <property type="project" value="UniProtKB-SubCell"/>
</dbReference>
<protein>
    <submittedName>
        <fullName evidence="11">GTP-binding protein LepA</fullName>
    </submittedName>
</protein>
<organism evidence="11 12">
    <name type="scientific">Pneumocystis murina (strain B123)</name>
    <name type="common">Mouse pneumocystis pneumonia agent</name>
    <name type="synonym">Pneumocystis carinii f. sp. muris</name>
    <dbReference type="NCBI Taxonomy" id="1069680"/>
    <lineage>
        <taxon>Eukaryota</taxon>
        <taxon>Fungi</taxon>
        <taxon>Dikarya</taxon>
        <taxon>Ascomycota</taxon>
        <taxon>Taphrinomycotina</taxon>
        <taxon>Pneumocystomycetes</taxon>
        <taxon>Pneumocystaceae</taxon>
        <taxon>Pneumocystis</taxon>
    </lineage>
</organism>
<evidence type="ECO:0000313" key="12">
    <source>
        <dbReference type="Proteomes" id="UP000011958"/>
    </source>
</evidence>
<evidence type="ECO:0000313" key="11">
    <source>
        <dbReference type="EMBL" id="EMR10077.1"/>
    </source>
</evidence>
<dbReference type="PANTHER" id="PTHR43512:SF7">
    <property type="entry name" value="TRANSLATION FACTOR GUF1, MITOCHONDRIAL"/>
    <property type="match status" value="1"/>
</dbReference>
<reference evidence="12" key="1">
    <citation type="journal article" date="2016" name="Nat. Commun.">
        <title>Genome analysis of three Pneumocystis species reveals adaptation mechanisms to life exclusively in mammalian hosts.</title>
        <authorList>
            <person name="Ma L."/>
            <person name="Chen Z."/>
            <person name="Huang D.W."/>
            <person name="Kutty G."/>
            <person name="Ishihara M."/>
            <person name="Wang H."/>
            <person name="Abouelleil A."/>
            <person name="Bishop L."/>
            <person name="Davey E."/>
            <person name="Deng R."/>
            <person name="Deng X."/>
            <person name="Fan L."/>
            <person name="Fantoni G."/>
            <person name="Fitzgerald M."/>
            <person name="Gogineni E."/>
            <person name="Goldberg J.M."/>
            <person name="Handley G."/>
            <person name="Hu X."/>
            <person name="Huber C."/>
            <person name="Jiao X."/>
            <person name="Jones K."/>
            <person name="Levin J.Z."/>
            <person name="Liu Y."/>
            <person name="Macdonald P."/>
            <person name="Melnikov A."/>
            <person name="Raley C."/>
            <person name="Sassi M."/>
            <person name="Sherman B.T."/>
            <person name="Song X."/>
            <person name="Sykes S."/>
            <person name="Tran B."/>
            <person name="Walsh L."/>
            <person name="Xia Y."/>
            <person name="Yang J."/>
            <person name="Young S."/>
            <person name="Zeng Q."/>
            <person name="Zheng X."/>
            <person name="Stephens R."/>
            <person name="Nusbaum C."/>
            <person name="Birren B.W."/>
            <person name="Azadi P."/>
            <person name="Lempicki R.A."/>
            <person name="Cuomo C.A."/>
            <person name="Kovacs J.A."/>
        </authorList>
    </citation>
    <scope>NUCLEOTIDE SEQUENCE [LARGE SCALE GENOMIC DNA]</scope>
    <source>
        <strain evidence="12">B123</strain>
    </source>
</reference>
<feature type="binding site" evidence="9">
    <location>
        <begin position="183"/>
        <end position="186"/>
    </location>
    <ligand>
        <name>GTP</name>
        <dbReference type="ChEBI" id="CHEBI:37565"/>
    </ligand>
</feature>
<comment type="function">
    <text evidence="9">Promotes mitochondrial protein synthesis. May act as a fidelity factor of the translation reaction, by catalyzing a one-codon backward translocation of tRNAs on improperly translocated ribosomes. Binds to mitochondrial ribosomes in a GTP-dependent manner.</text>
</comment>
<dbReference type="FunFam" id="2.40.30.10:FF:000015">
    <property type="entry name" value="Translation factor GUF1, mitochondrial"/>
    <property type="match status" value="1"/>
</dbReference>
<dbReference type="Pfam" id="PF00009">
    <property type="entry name" value="GTP_EFTU"/>
    <property type="match status" value="1"/>
</dbReference>
<keyword evidence="8 9" id="KW-0472">Membrane</keyword>
<dbReference type="RefSeq" id="XP_007873799.1">
    <property type="nucleotide sequence ID" value="XM_007875608.1"/>
</dbReference>
<dbReference type="Gene3D" id="3.30.70.2570">
    <property type="entry name" value="Elongation factor 4, C-terminal domain"/>
    <property type="match status" value="1"/>
</dbReference>
<dbReference type="GO" id="GO:0005759">
    <property type="term" value="C:mitochondrial matrix"/>
    <property type="evidence" value="ECO:0007669"/>
    <property type="project" value="UniProtKB-UniRule"/>
</dbReference>
<evidence type="ECO:0000256" key="7">
    <source>
        <dbReference type="ARBA" id="ARBA00023134"/>
    </source>
</evidence>
<dbReference type="Pfam" id="PF03144">
    <property type="entry name" value="GTP_EFTU_D2"/>
    <property type="match status" value="1"/>
</dbReference>
<dbReference type="InterPro" id="IPR031157">
    <property type="entry name" value="G_TR_CS"/>
</dbReference>
<comment type="similarity">
    <text evidence="9">Belongs to the GTP-binding elongation factor family. LepA subfamily.</text>
</comment>
<dbReference type="GO" id="GO:0045727">
    <property type="term" value="P:positive regulation of translation"/>
    <property type="evidence" value="ECO:0007669"/>
    <property type="project" value="UniProtKB-UniRule"/>
</dbReference>
<dbReference type="GeneID" id="19895522"/>
<dbReference type="OMA" id="QVKCDEN"/>
<keyword evidence="2 9" id="KW-0547">Nucleotide-binding</keyword>
<dbReference type="GO" id="GO:0006412">
    <property type="term" value="P:translation"/>
    <property type="evidence" value="ECO:0007669"/>
    <property type="project" value="UniProtKB-KW"/>
</dbReference>
<evidence type="ECO:0000256" key="2">
    <source>
        <dbReference type="ARBA" id="ARBA00022741"/>
    </source>
</evidence>
<dbReference type="InterPro" id="IPR000795">
    <property type="entry name" value="T_Tr_GTP-bd_dom"/>
</dbReference>
<dbReference type="GO" id="GO:0097177">
    <property type="term" value="F:mitochondrial ribosome binding"/>
    <property type="evidence" value="ECO:0007669"/>
    <property type="project" value="EnsemblFungi"/>
</dbReference>
<dbReference type="InterPro" id="IPR006297">
    <property type="entry name" value="EF-4"/>
</dbReference>
<dbReference type="InterPro" id="IPR038363">
    <property type="entry name" value="LepA_C_sf"/>
</dbReference>
<dbReference type="InterPro" id="IPR004161">
    <property type="entry name" value="EFTu-like_2"/>
</dbReference>